<keyword evidence="2" id="KW-1185">Reference proteome</keyword>
<name>A0A1Y2I344_9FUNG</name>
<gene>
    <name evidence="1" type="ORF">BCR44DRAFT_38106</name>
</gene>
<protein>
    <submittedName>
        <fullName evidence="1">Uncharacterized protein</fullName>
    </submittedName>
</protein>
<feature type="non-terminal residue" evidence="1">
    <location>
        <position position="173"/>
    </location>
</feature>
<evidence type="ECO:0000313" key="2">
    <source>
        <dbReference type="Proteomes" id="UP000193411"/>
    </source>
</evidence>
<proteinExistence type="predicted"/>
<feature type="non-terminal residue" evidence="1">
    <location>
        <position position="1"/>
    </location>
</feature>
<organism evidence="1 2">
    <name type="scientific">Catenaria anguillulae PL171</name>
    <dbReference type="NCBI Taxonomy" id="765915"/>
    <lineage>
        <taxon>Eukaryota</taxon>
        <taxon>Fungi</taxon>
        <taxon>Fungi incertae sedis</taxon>
        <taxon>Blastocladiomycota</taxon>
        <taxon>Blastocladiomycetes</taxon>
        <taxon>Blastocladiales</taxon>
        <taxon>Catenariaceae</taxon>
        <taxon>Catenaria</taxon>
    </lineage>
</organism>
<comment type="caution">
    <text evidence="1">The sequence shown here is derived from an EMBL/GenBank/DDBJ whole genome shotgun (WGS) entry which is preliminary data.</text>
</comment>
<sequence length="173" mass="18257">APGYQPINVAIIGKGLPLSSAVSPVRQAAAAAMCAVYLRLGPAIVALVPPTGARSPPLRQAVQGVCHFHHHGSALVGAWTPPGRHNAFRREPCAAGRWAGWTCSRSSTTSRSPTRDASVPAWLAHTVQPRRTLPAPLSTTCSWATLGATTRSLSWTLCPRLSSPSAMRVDRPT</sequence>
<dbReference type="EMBL" id="MCFL01000001">
    <property type="protein sequence ID" value="ORZ41298.1"/>
    <property type="molecule type" value="Genomic_DNA"/>
</dbReference>
<dbReference type="Proteomes" id="UP000193411">
    <property type="component" value="Unassembled WGS sequence"/>
</dbReference>
<accession>A0A1Y2I344</accession>
<evidence type="ECO:0000313" key="1">
    <source>
        <dbReference type="EMBL" id="ORZ41298.1"/>
    </source>
</evidence>
<reference evidence="1 2" key="1">
    <citation type="submission" date="2016-07" db="EMBL/GenBank/DDBJ databases">
        <title>Pervasive Adenine N6-methylation of Active Genes in Fungi.</title>
        <authorList>
            <consortium name="DOE Joint Genome Institute"/>
            <person name="Mondo S.J."/>
            <person name="Dannebaum R.O."/>
            <person name="Kuo R.C."/>
            <person name="Labutti K."/>
            <person name="Haridas S."/>
            <person name="Kuo A."/>
            <person name="Salamov A."/>
            <person name="Ahrendt S.R."/>
            <person name="Lipzen A."/>
            <person name="Sullivan W."/>
            <person name="Andreopoulos W.B."/>
            <person name="Clum A."/>
            <person name="Lindquist E."/>
            <person name="Daum C."/>
            <person name="Ramamoorthy G.K."/>
            <person name="Gryganskyi A."/>
            <person name="Culley D."/>
            <person name="Magnuson J.K."/>
            <person name="James T.Y."/>
            <person name="O'Malley M.A."/>
            <person name="Stajich J.E."/>
            <person name="Spatafora J.W."/>
            <person name="Visel A."/>
            <person name="Grigoriev I.V."/>
        </authorList>
    </citation>
    <scope>NUCLEOTIDE SEQUENCE [LARGE SCALE GENOMIC DNA]</scope>
    <source>
        <strain evidence="1 2">PL171</strain>
    </source>
</reference>
<dbReference type="AlphaFoldDB" id="A0A1Y2I344"/>